<dbReference type="Proteomes" id="UP000249661">
    <property type="component" value="Unassembled WGS sequence"/>
</dbReference>
<evidence type="ECO:0000313" key="1">
    <source>
        <dbReference type="EMBL" id="RAH75377.1"/>
    </source>
</evidence>
<organism evidence="1 2">
    <name type="scientific">Aspergillus aculeatinus CBS 121060</name>
    <dbReference type="NCBI Taxonomy" id="1448322"/>
    <lineage>
        <taxon>Eukaryota</taxon>
        <taxon>Fungi</taxon>
        <taxon>Dikarya</taxon>
        <taxon>Ascomycota</taxon>
        <taxon>Pezizomycotina</taxon>
        <taxon>Eurotiomycetes</taxon>
        <taxon>Eurotiomycetidae</taxon>
        <taxon>Eurotiales</taxon>
        <taxon>Aspergillaceae</taxon>
        <taxon>Aspergillus</taxon>
        <taxon>Aspergillus subgen. Circumdati</taxon>
    </lineage>
</organism>
<dbReference type="EMBL" id="KZ824933">
    <property type="protein sequence ID" value="RAH75377.1"/>
    <property type="molecule type" value="Genomic_DNA"/>
</dbReference>
<name>A0ACD1HPH7_9EURO</name>
<proteinExistence type="predicted"/>
<reference evidence="1" key="1">
    <citation type="submission" date="2018-02" db="EMBL/GenBank/DDBJ databases">
        <title>The genomes of Aspergillus section Nigri reveals drivers in fungal speciation.</title>
        <authorList>
            <consortium name="DOE Joint Genome Institute"/>
            <person name="Vesth T.C."/>
            <person name="Nybo J."/>
            <person name="Theobald S."/>
            <person name="Brandl J."/>
            <person name="Frisvad J.C."/>
            <person name="Nielsen K.F."/>
            <person name="Lyhne E.K."/>
            <person name="Kogle M.E."/>
            <person name="Kuo A."/>
            <person name="Riley R."/>
            <person name="Clum A."/>
            <person name="Nolan M."/>
            <person name="Lipzen A."/>
            <person name="Salamov A."/>
            <person name="Henrissat B."/>
            <person name="Wiebenga A."/>
            <person name="De vries R.P."/>
            <person name="Grigoriev I.V."/>
            <person name="Mortensen U.H."/>
            <person name="Andersen M.R."/>
            <person name="Baker S.E."/>
        </authorList>
    </citation>
    <scope>NUCLEOTIDE SEQUENCE</scope>
    <source>
        <strain evidence="1">CBS 121060</strain>
    </source>
</reference>
<gene>
    <name evidence="1" type="ORF">BO66DRAFT_7404</name>
</gene>
<evidence type="ECO:0000313" key="2">
    <source>
        <dbReference type="Proteomes" id="UP000249661"/>
    </source>
</evidence>
<sequence length="555" mass="59029">MTYPSTPTPSGFPPSSSGLSSTTSPFTTPLTQNTAPVIKHRCLFTHDTRRKAKRWQDGYLRYHTFNKRIMAYDTSGNFIGDLHWRQDAAVQDGDELELDRGVLVQVCEAVGRSETDLGAVLSHSYPNSHLNGVAGGGNGKRGFGAASTQGSLAGSQQQQQQSMRSLNDLLGIKKTTPALGGTGSGLATSGLAATRVMQGPERGAGELSAARAAKRQRVDGSGLGLGSGAVEGGLFALQQVPTRRVLAQPVQPRPRPAVVDLTGSSTALVTNPAATATATSTRLQSHDLERQRADSRTSVQAKSMSREEGSTIPQRQASRKEGSNPPQLPSSRKESSYPLPQRQATRNANSNPPQLPSSREESNSAPEEPPVLLRLSTSKRRKKLMYSALLPGGGGKVAKPASSAPAPAPAPVPAPPRNNKNPPPPAQPPTTTTATPPKPHDFTPSTSTQTILNDLITAPPRVPPNPRNHTPTTTKPNTNPLNPINRNPRSNIPTHTSLRKSYSDPTALATTTTVHRANHTTIPDPAGDDPFDQGPWTREALDLFDFWPAGRAKPV</sequence>
<protein>
    <submittedName>
        <fullName evidence="1">Uncharacterized protein</fullName>
    </submittedName>
</protein>
<accession>A0ACD1HPH7</accession>
<keyword evidence="2" id="KW-1185">Reference proteome</keyword>